<dbReference type="GO" id="GO:0005634">
    <property type="term" value="C:nucleus"/>
    <property type="evidence" value="ECO:0007669"/>
    <property type="project" value="UniProtKB-SubCell"/>
</dbReference>
<dbReference type="InterPro" id="IPR012463">
    <property type="entry name" value="Ninja_motif"/>
</dbReference>
<dbReference type="GO" id="GO:0045892">
    <property type="term" value="P:negative regulation of DNA-templated transcription"/>
    <property type="evidence" value="ECO:0007669"/>
    <property type="project" value="TreeGrafter"/>
</dbReference>
<evidence type="ECO:0000256" key="4">
    <source>
        <dbReference type="RuleBase" id="RU369029"/>
    </source>
</evidence>
<dbReference type="InterPro" id="IPR032310">
    <property type="entry name" value="NLS_NINJA_AFP-like"/>
</dbReference>
<accession>A0AAE1Y589</accession>
<dbReference type="PANTHER" id="PTHR31413">
    <property type="entry name" value="AFP HOMOLOG 2"/>
    <property type="match status" value="1"/>
</dbReference>
<organism evidence="8 9">
    <name type="scientific">Sesamum alatum</name>
    <dbReference type="NCBI Taxonomy" id="300844"/>
    <lineage>
        <taxon>Eukaryota</taxon>
        <taxon>Viridiplantae</taxon>
        <taxon>Streptophyta</taxon>
        <taxon>Embryophyta</taxon>
        <taxon>Tracheophyta</taxon>
        <taxon>Spermatophyta</taxon>
        <taxon>Magnoliopsida</taxon>
        <taxon>eudicotyledons</taxon>
        <taxon>Gunneridae</taxon>
        <taxon>Pentapetalae</taxon>
        <taxon>asterids</taxon>
        <taxon>lamiids</taxon>
        <taxon>Lamiales</taxon>
        <taxon>Pedaliaceae</taxon>
        <taxon>Sesamum</taxon>
    </lineage>
</organism>
<comment type="subcellular location">
    <subcellularLocation>
        <location evidence="1 4">Nucleus</location>
    </subcellularLocation>
</comment>
<feature type="domain" description="Ethylene-responsive binding factor-associated repression" evidence="6">
    <location>
        <begin position="80"/>
        <end position="114"/>
    </location>
</feature>
<dbReference type="Pfam" id="PF07897">
    <property type="entry name" value="EAR"/>
    <property type="match status" value="1"/>
</dbReference>
<feature type="compositionally biased region" description="Low complexity" evidence="5">
    <location>
        <begin position="211"/>
        <end position="223"/>
    </location>
</feature>
<dbReference type="GO" id="GO:0009737">
    <property type="term" value="P:response to abscisic acid"/>
    <property type="evidence" value="ECO:0007669"/>
    <property type="project" value="TreeGrafter"/>
</dbReference>
<keyword evidence="3 4" id="KW-0539">Nucleus</keyword>
<dbReference type="Pfam" id="PF16135">
    <property type="entry name" value="TDBD"/>
    <property type="match status" value="1"/>
</dbReference>
<dbReference type="InterPro" id="IPR032308">
    <property type="entry name" value="TDBD"/>
</dbReference>
<name>A0AAE1Y589_9LAMI</name>
<dbReference type="InterPro" id="IPR031307">
    <property type="entry name" value="Ninja_fam"/>
</dbReference>
<dbReference type="PANTHER" id="PTHR31413:SF46">
    <property type="entry name" value="NINJA-FAMILY PROTEIN AFP1"/>
    <property type="match status" value="1"/>
</dbReference>
<feature type="compositionally biased region" description="Basic residues" evidence="5">
    <location>
        <begin position="154"/>
        <end position="172"/>
    </location>
</feature>
<evidence type="ECO:0000313" key="9">
    <source>
        <dbReference type="Proteomes" id="UP001293254"/>
    </source>
</evidence>
<dbReference type="EMBL" id="JACGWO010000007">
    <property type="protein sequence ID" value="KAK4423682.1"/>
    <property type="molecule type" value="Genomic_DNA"/>
</dbReference>
<evidence type="ECO:0000313" key="8">
    <source>
        <dbReference type="EMBL" id="KAK4423682.1"/>
    </source>
</evidence>
<comment type="function">
    <text evidence="4">Acts as a negative regulator of abscisic acid (ABA) response.</text>
</comment>
<evidence type="ECO:0000256" key="5">
    <source>
        <dbReference type="SAM" id="MobiDB-lite"/>
    </source>
</evidence>
<feature type="domain" description="Tify" evidence="7">
    <location>
        <begin position="299"/>
        <end position="333"/>
    </location>
</feature>
<feature type="region of interest" description="Disordered" evidence="5">
    <location>
        <begin position="146"/>
        <end position="270"/>
    </location>
</feature>
<comment type="similarity">
    <text evidence="2 4">Belongs to the Ninja family.</text>
</comment>
<evidence type="ECO:0000256" key="2">
    <source>
        <dbReference type="ARBA" id="ARBA00006081"/>
    </source>
</evidence>
<comment type="caution">
    <text evidence="8">The sequence shown here is derived from an EMBL/GenBank/DDBJ whole genome shotgun (WGS) entry which is preliminary data.</text>
</comment>
<reference evidence="8" key="2">
    <citation type="journal article" date="2024" name="Plant">
        <title>Genomic evolution and insights into agronomic trait innovations of Sesamum species.</title>
        <authorList>
            <person name="Miao H."/>
            <person name="Wang L."/>
            <person name="Qu L."/>
            <person name="Liu H."/>
            <person name="Sun Y."/>
            <person name="Le M."/>
            <person name="Wang Q."/>
            <person name="Wei S."/>
            <person name="Zheng Y."/>
            <person name="Lin W."/>
            <person name="Duan Y."/>
            <person name="Cao H."/>
            <person name="Xiong S."/>
            <person name="Wang X."/>
            <person name="Wei L."/>
            <person name="Li C."/>
            <person name="Ma Q."/>
            <person name="Ju M."/>
            <person name="Zhao R."/>
            <person name="Li G."/>
            <person name="Mu C."/>
            <person name="Tian Q."/>
            <person name="Mei H."/>
            <person name="Zhang T."/>
            <person name="Gao T."/>
            <person name="Zhang H."/>
        </authorList>
    </citation>
    <scope>NUCLEOTIDE SEQUENCE</scope>
    <source>
        <strain evidence="8">3651</strain>
    </source>
</reference>
<protein>
    <recommendedName>
        <fullName evidence="4">Ninja-family protein</fullName>
    </recommendedName>
    <alternativeName>
        <fullName evidence="4">ABI-binding protein</fullName>
    </alternativeName>
</protein>
<evidence type="ECO:0000256" key="3">
    <source>
        <dbReference type="ARBA" id="ARBA00023242"/>
    </source>
</evidence>
<dbReference type="GO" id="GO:0007165">
    <property type="term" value="P:signal transduction"/>
    <property type="evidence" value="ECO:0007669"/>
    <property type="project" value="InterPro"/>
</dbReference>
<reference evidence="8" key="1">
    <citation type="submission" date="2020-06" db="EMBL/GenBank/DDBJ databases">
        <authorList>
            <person name="Li T."/>
            <person name="Hu X."/>
            <person name="Zhang T."/>
            <person name="Song X."/>
            <person name="Zhang H."/>
            <person name="Dai N."/>
            <person name="Sheng W."/>
            <person name="Hou X."/>
            <person name="Wei L."/>
        </authorList>
    </citation>
    <scope>NUCLEOTIDE SEQUENCE</scope>
    <source>
        <strain evidence="8">3651</strain>
        <tissue evidence="8">Leaf</tissue>
    </source>
</reference>
<proteinExistence type="inferred from homology"/>
<sequence length="340" mass="37234">MECLNMQVYSHVVEIYRRCNSFLEAGLSVGPMGESDDDSKKITTSAEMENLCLGISSNRFSRDFLQRFMGGGSEHEKAKEDDEGVELNLGLSLGGRFGVEKSSMNLVRSTSVASCLPLVRDDNDAVAPLSSAAAYAGLVRTSSLPVETEEEWRKRKKLQNLRRMEAKRRRSEKQRNLKEGGGSGSHGKLSLEEISCKGKGLGSMESKRGTSLEGSSGESLQEGSNHDIASNTRERTSRATAGSETETPSKRPDSSRTQGREIPTTSMDDMPCVFTVGDGPNGRRVDGILYRYGKREEVRIMCICHGSFHSPAEFVKHAGGTDVDHPLKHIVINRNSPSLL</sequence>
<evidence type="ECO:0000259" key="6">
    <source>
        <dbReference type="Pfam" id="PF07897"/>
    </source>
</evidence>
<evidence type="ECO:0000256" key="1">
    <source>
        <dbReference type="ARBA" id="ARBA00004123"/>
    </source>
</evidence>
<keyword evidence="9" id="KW-1185">Reference proteome</keyword>
<evidence type="ECO:0000259" key="7">
    <source>
        <dbReference type="Pfam" id="PF16135"/>
    </source>
</evidence>
<dbReference type="AlphaFoldDB" id="A0AAE1Y589"/>
<dbReference type="Proteomes" id="UP001293254">
    <property type="component" value="Unassembled WGS sequence"/>
</dbReference>
<dbReference type="Pfam" id="PF16136">
    <property type="entry name" value="NLS_NINJA_AFP"/>
    <property type="match status" value="1"/>
</dbReference>
<gene>
    <name evidence="8" type="ORF">Salat_1951100</name>
</gene>